<feature type="domain" description="Protein kinase" evidence="10">
    <location>
        <begin position="1"/>
        <end position="293"/>
    </location>
</feature>
<sequence>MRMAQEVDAVSRMAHANMPYIHSQGSEAGRPVEIFMPVYEGSLRDRVKQAARTDPTGTVGDPAGRVAPWVGSMLTQVLAALEHIHGRDFIHRDIKPNNILFRGDDWVLSDFGVAKPRLESSASSGTIRADTIMGTELYAPPEYFTHSPQTAAEPRQRKLPVTATRDTQQQPTSLYDLILKTKPKPSSSERRSLALVIATQVRSLHTHFQVSHPALQTHSFVFLTKAGSASFPVSAPATAPNNTTDLIKFIDAASPELALARPYVLGWGGGTGMPASVLPVPLTVEDMFQHPEYRALPAGEKPTESPWYNQAWALMMVLSEIADWWPIVAGPFHSEAELREATLKRMHLVTNDSWKNDNTAKVMQIGFQPLEASVGVLQQRDHWDIKSYYDRLCHELALL</sequence>
<evidence type="ECO:0000256" key="1">
    <source>
        <dbReference type="ARBA" id="ARBA00012513"/>
    </source>
</evidence>
<evidence type="ECO:0000256" key="7">
    <source>
        <dbReference type="ARBA" id="ARBA00047899"/>
    </source>
</evidence>
<dbReference type="PROSITE" id="PS50011">
    <property type="entry name" value="PROTEIN_KINASE_DOM"/>
    <property type="match status" value="1"/>
</dbReference>
<reference evidence="11 12" key="1">
    <citation type="submission" date="2024-01" db="EMBL/GenBank/DDBJ databases">
        <authorList>
            <person name="Allen C."/>
            <person name="Tagirdzhanova G."/>
        </authorList>
    </citation>
    <scope>NUCLEOTIDE SEQUENCE [LARGE SCALE GENOMIC DNA]</scope>
</reference>
<dbReference type="EMBL" id="CAWUHB010000080">
    <property type="protein sequence ID" value="CAK7234143.1"/>
    <property type="molecule type" value="Genomic_DNA"/>
</dbReference>
<feature type="region of interest" description="Disordered" evidence="9">
    <location>
        <begin position="146"/>
        <end position="166"/>
    </location>
</feature>
<evidence type="ECO:0000256" key="3">
    <source>
        <dbReference type="ARBA" id="ARBA00022679"/>
    </source>
</evidence>
<dbReference type="SUPFAM" id="SSF56112">
    <property type="entry name" value="Protein kinase-like (PK-like)"/>
    <property type="match status" value="1"/>
</dbReference>
<name>A0ABP0CQ86_9PEZI</name>
<evidence type="ECO:0000313" key="12">
    <source>
        <dbReference type="Proteomes" id="UP001642405"/>
    </source>
</evidence>
<dbReference type="PANTHER" id="PTHR43671:SF98">
    <property type="entry name" value="SERINE_THREONINE-PROTEIN KINASE NEK11"/>
    <property type="match status" value="1"/>
</dbReference>
<dbReference type="InterPro" id="IPR011009">
    <property type="entry name" value="Kinase-like_dom_sf"/>
</dbReference>
<comment type="catalytic activity">
    <reaction evidence="8">
        <text>L-seryl-[protein] + ATP = O-phospho-L-seryl-[protein] + ADP + H(+)</text>
        <dbReference type="Rhea" id="RHEA:17989"/>
        <dbReference type="Rhea" id="RHEA-COMP:9863"/>
        <dbReference type="Rhea" id="RHEA-COMP:11604"/>
        <dbReference type="ChEBI" id="CHEBI:15378"/>
        <dbReference type="ChEBI" id="CHEBI:29999"/>
        <dbReference type="ChEBI" id="CHEBI:30616"/>
        <dbReference type="ChEBI" id="CHEBI:83421"/>
        <dbReference type="ChEBI" id="CHEBI:456216"/>
        <dbReference type="EC" id="2.7.11.1"/>
    </reaction>
</comment>
<proteinExistence type="predicted"/>
<keyword evidence="3" id="KW-0808">Transferase</keyword>
<evidence type="ECO:0000256" key="4">
    <source>
        <dbReference type="ARBA" id="ARBA00022741"/>
    </source>
</evidence>
<dbReference type="InterPro" id="IPR000719">
    <property type="entry name" value="Prot_kinase_dom"/>
</dbReference>
<keyword evidence="2" id="KW-0723">Serine/threonine-protein kinase</keyword>
<comment type="caution">
    <text evidence="11">The sequence shown here is derived from an EMBL/GenBank/DDBJ whole genome shotgun (WGS) entry which is preliminary data.</text>
</comment>
<evidence type="ECO:0000313" key="11">
    <source>
        <dbReference type="EMBL" id="CAK7234143.1"/>
    </source>
</evidence>
<dbReference type="PROSITE" id="PS00108">
    <property type="entry name" value="PROTEIN_KINASE_ST"/>
    <property type="match status" value="1"/>
</dbReference>
<keyword evidence="4" id="KW-0547">Nucleotide-binding</keyword>
<keyword evidence="12" id="KW-1185">Reference proteome</keyword>
<evidence type="ECO:0000256" key="8">
    <source>
        <dbReference type="ARBA" id="ARBA00048679"/>
    </source>
</evidence>
<dbReference type="PANTHER" id="PTHR43671">
    <property type="entry name" value="SERINE/THREONINE-PROTEIN KINASE NEK"/>
    <property type="match status" value="1"/>
</dbReference>
<dbReference type="SMART" id="SM00220">
    <property type="entry name" value="S_TKc"/>
    <property type="match status" value="1"/>
</dbReference>
<keyword evidence="5" id="KW-0418">Kinase</keyword>
<accession>A0ABP0CQ86</accession>
<evidence type="ECO:0000256" key="6">
    <source>
        <dbReference type="ARBA" id="ARBA00022840"/>
    </source>
</evidence>
<dbReference type="InterPro" id="IPR050660">
    <property type="entry name" value="NEK_Ser/Thr_kinase"/>
</dbReference>
<comment type="catalytic activity">
    <reaction evidence="7">
        <text>L-threonyl-[protein] + ATP = O-phospho-L-threonyl-[protein] + ADP + H(+)</text>
        <dbReference type="Rhea" id="RHEA:46608"/>
        <dbReference type="Rhea" id="RHEA-COMP:11060"/>
        <dbReference type="Rhea" id="RHEA-COMP:11605"/>
        <dbReference type="ChEBI" id="CHEBI:15378"/>
        <dbReference type="ChEBI" id="CHEBI:30013"/>
        <dbReference type="ChEBI" id="CHEBI:30616"/>
        <dbReference type="ChEBI" id="CHEBI:61977"/>
        <dbReference type="ChEBI" id="CHEBI:456216"/>
        <dbReference type="EC" id="2.7.11.1"/>
    </reaction>
</comment>
<dbReference type="Proteomes" id="UP001642405">
    <property type="component" value="Unassembled WGS sequence"/>
</dbReference>
<evidence type="ECO:0000256" key="5">
    <source>
        <dbReference type="ARBA" id="ARBA00022777"/>
    </source>
</evidence>
<protein>
    <recommendedName>
        <fullName evidence="1">non-specific serine/threonine protein kinase</fullName>
        <ecNumber evidence="1">2.7.11.1</ecNumber>
    </recommendedName>
</protein>
<dbReference type="Gene3D" id="1.10.510.10">
    <property type="entry name" value="Transferase(Phosphotransferase) domain 1"/>
    <property type="match status" value="1"/>
</dbReference>
<evidence type="ECO:0000256" key="9">
    <source>
        <dbReference type="SAM" id="MobiDB-lite"/>
    </source>
</evidence>
<gene>
    <name evidence="11" type="ORF">SCUCBS95973_008835</name>
</gene>
<evidence type="ECO:0000256" key="2">
    <source>
        <dbReference type="ARBA" id="ARBA00022527"/>
    </source>
</evidence>
<keyword evidence="6" id="KW-0067">ATP-binding</keyword>
<evidence type="ECO:0000259" key="10">
    <source>
        <dbReference type="PROSITE" id="PS50011"/>
    </source>
</evidence>
<organism evidence="11 12">
    <name type="scientific">Sporothrix curviconia</name>
    <dbReference type="NCBI Taxonomy" id="1260050"/>
    <lineage>
        <taxon>Eukaryota</taxon>
        <taxon>Fungi</taxon>
        <taxon>Dikarya</taxon>
        <taxon>Ascomycota</taxon>
        <taxon>Pezizomycotina</taxon>
        <taxon>Sordariomycetes</taxon>
        <taxon>Sordariomycetidae</taxon>
        <taxon>Ophiostomatales</taxon>
        <taxon>Ophiostomataceae</taxon>
        <taxon>Sporothrix</taxon>
    </lineage>
</organism>
<dbReference type="Pfam" id="PF00069">
    <property type="entry name" value="Pkinase"/>
    <property type="match status" value="1"/>
</dbReference>
<dbReference type="InterPro" id="IPR008271">
    <property type="entry name" value="Ser/Thr_kinase_AS"/>
</dbReference>
<dbReference type="EC" id="2.7.11.1" evidence="1"/>